<organism evidence="2 3">
    <name type="scientific">Staphylothermus hellenicus (strain DSM 12710 / JCM 10830 / BK20S6-10-b1 / P8)</name>
    <dbReference type="NCBI Taxonomy" id="591019"/>
    <lineage>
        <taxon>Archaea</taxon>
        <taxon>Thermoproteota</taxon>
        <taxon>Thermoprotei</taxon>
        <taxon>Desulfurococcales</taxon>
        <taxon>Desulfurococcaceae</taxon>
        <taxon>Staphylothermus</taxon>
    </lineage>
</organism>
<keyword evidence="1" id="KW-0472">Membrane</keyword>
<protein>
    <submittedName>
        <fullName evidence="2">Uncharacterized protein</fullName>
    </submittedName>
</protein>
<evidence type="ECO:0000313" key="2">
    <source>
        <dbReference type="EMBL" id="ADI31748.1"/>
    </source>
</evidence>
<dbReference type="AlphaFoldDB" id="D7DC51"/>
<evidence type="ECO:0000313" key="3">
    <source>
        <dbReference type="Proteomes" id="UP000002573"/>
    </source>
</evidence>
<keyword evidence="1" id="KW-1133">Transmembrane helix</keyword>
<dbReference type="HOGENOM" id="CLU_1340779_0_0_2"/>
<sequence length="204" mass="23191">MISGEKMWRAWRIRLPMASLMLLLLLLVLLQIYWVAVLEDGKEFSRGTLVLGSGIQHSLYRNYVLHSDTGYALLGRGDRLSIDAIVSGTSSWQYILTVVDLASGETYSYNATYYSSRAPTPLFIAPKSSLYYYNLTIVSLSNVSEWTINIKISGQQVARQDVIMRLPIATIIILFFSLIIGFLINSVEFKNNFIDLLSWEFRTL</sequence>
<evidence type="ECO:0000256" key="1">
    <source>
        <dbReference type="SAM" id="Phobius"/>
    </source>
</evidence>
<dbReference type="EMBL" id="CP002051">
    <property type="protein sequence ID" value="ADI31748.1"/>
    <property type="molecule type" value="Genomic_DNA"/>
</dbReference>
<proteinExistence type="predicted"/>
<accession>D7DC51</accession>
<name>D7DC51_STAHD</name>
<dbReference type="Proteomes" id="UP000002573">
    <property type="component" value="Chromosome"/>
</dbReference>
<dbReference type="STRING" id="591019.Shell_0623"/>
<keyword evidence="3" id="KW-1185">Reference proteome</keyword>
<dbReference type="KEGG" id="shc:Shell_0623"/>
<feature type="transmembrane region" description="Helical" evidence="1">
    <location>
        <begin position="162"/>
        <end position="184"/>
    </location>
</feature>
<reference evidence="2 3" key="2">
    <citation type="journal article" date="2011" name="Stand. Genomic Sci.">
        <title>Complete genome sequence of Staphylothermus hellenicus P8.</title>
        <authorList>
            <person name="Anderson I."/>
            <person name="Wirth R."/>
            <person name="Lucas S."/>
            <person name="Copeland A."/>
            <person name="Lapidus A."/>
            <person name="Cheng J.F."/>
            <person name="Goodwin L."/>
            <person name="Pitluck S."/>
            <person name="Davenport K."/>
            <person name="Detter J.C."/>
            <person name="Han C."/>
            <person name="Tapia R."/>
            <person name="Land M."/>
            <person name="Hauser L."/>
            <person name="Pati A."/>
            <person name="Mikhailova N."/>
            <person name="Woyke T."/>
            <person name="Klenk H.P."/>
            <person name="Kyrpides N."/>
            <person name="Ivanova N."/>
        </authorList>
    </citation>
    <scope>NUCLEOTIDE SEQUENCE [LARGE SCALE GENOMIC DNA]</scope>
    <source>
        <strain evidence="3">DSM 12710 / JCM 10830 / BK20S6-10-b1 / P8</strain>
    </source>
</reference>
<reference evidence="3" key="1">
    <citation type="submission" date="2010-05" db="EMBL/GenBank/DDBJ databases">
        <title>Complete sequence of Staphylothermus hellenicus DSM 12710.</title>
        <authorList>
            <consortium name="US DOE Joint Genome Institute"/>
            <person name="Lucas S."/>
            <person name="Copeland A."/>
            <person name="Lapidus A."/>
            <person name="Cheng J.-F."/>
            <person name="Bruce D."/>
            <person name="Goodwin L."/>
            <person name="Pitluck S."/>
            <person name="Davenport K."/>
            <person name="Detter J.C."/>
            <person name="Han C."/>
            <person name="Tapia R."/>
            <person name="Larimer F."/>
            <person name="Land M."/>
            <person name="Hauser L."/>
            <person name="Kyrpides N."/>
            <person name="Mikhailova N."/>
            <person name="Anderson I.J."/>
            <person name="Woyke T."/>
        </authorList>
    </citation>
    <scope>NUCLEOTIDE SEQUENCE [LARGE SCALE GENOMIC DNA]</scope>
    <source>
        <strain evidence="3">DSM 12710 / JCM 10830 / BK20S6-10-b1 / P8</strain>
    </source>
</reference>
<gene>
    <name evidence="2" type="ordered locus">Shell_0623</name>
</gene>
<keyword evidence="1" id="KW-0812">Transmembrane</keyword>